<keyword evidence="4" id="KW-1185">Reference proteome</keyword>
<evidence type="ECO:0000313" key="4">
    <source>
        <dbReference type="Proteomes" id="UP000675379"/>
    </source>
</evidence>
<proteinExistence type="predicted"/>
<feature type="domain" description="Cupin type-2" evidence="2">
    <location>
        <begin position="46"/>
        <end position="110"/>
    </location>
</feature>
<evidence type="ECO:0000259" key="2">
    <source>
        <dbReference type="Pfam" id="PF07883"/>
    </source>
</evidence>
<dbReference type="InterPro" id="IPR011051">
    <property type="entry name" value="RmlC_Cupin_sf"/>
</dbReference>
<accession>A0A941HSL9</accession>
<dbReference type="CDD" id="cd02221">
    <property type="entry name" value="cupin_TM1287-like"/>
    <property type="match status" value="1"/>
</dbReference>
<protein>
    <submittedName>
        <fullName evidence="3">Cupin domain-containing protein</fullName>
    </submittedName>
</protein>
<dbReference type="EMBL" id="JAGSCS010000029">
    <property type="protein sequence ID" value="MBR0577377.1"/>
    <property type="molecule type" value="Genomic_DNA"/>
</dbReference>
<dbReference type="InterPro" id="IPR014710">
    <property type="entry name" value="RmlC-like_jellyroll"/>
</dbReference>
<dbReference type="Proteomes" id="UP000675379">
    <property type="component" value="Unassembled WGS sequence"/>
</dbReference>
<comment type="caution">
    <text evidence="3">The sequence shown here is derived from an EMBL/GenBank/DDBJ whole genome shotgun (WGS) entry which is preliminary data.</text>
</comment>
<dbReference type="InterPro" id="IPR051610">
    <property type="entry name" value="GPI/OXD"/>
</dbReference>
<keyword evidence="1" id="KW-0479">Metal-binding</keyword>
<evidence type="ECO:0000313" key="3">
    <source>
        <dbReference type="EMBL" id="MBR0577377.1"/>
    </source>
</evidence>
<reference evidence="3" key="1">
    <citation type="submission" date="2021-04" db="EMBL/GenBank/DDBJ databases">
        <title>Proteiniclasticum sedimins sp. nov., an obligate anaerobic bacterium isolated from anaerobic sludge.</title>
        <authorList>
            <person name="Liu J."/>
        </authorList>
    </citation>
    <scope>NUCLEOTIDE SEQUENCE</scope>
    <source>
        <strain evidence="3">BAD-10</strain>
    </source>
</reference>
<sequence length="119" mass="13280">MLRHREDMKTYLMENMRGGQGTVEVVHLLNPEEMLGKGRLFAENIVPPGASIGLHPHSGDIEAYYFLEGSGMYQNNEEFYPVKAGDLTVVDDQNQHGITNTGDIPLRFIALILYTGEGK</sequence>
<dbReference type="InterPro" id="IPR013096">
    <property type="entry name" value="Cupin_2"/>
</dbReference>
<dbReference type="SUPFAM" id="SSF51182">
    <property type="entry name" value="RmlC-like cupins"/>
    <property type="match status" value="1"/>
</dbReference>
<name>A0A941HSL9_9CLOT</name>
<dbReference type="GO" id="GO:0046872">
    <property type="term" value="F:metal ion binding"/>
    <property type="evidence" value="ECO:0007669"/>
    <property type="project" value="UniProtKB-KW"/>
</dbReference>
<dbReference type="PANTHER" id="PTHR35848:SF6">
    <property type="entry name" value="CUPIN TYPE-2 DOMAIN-CONTAINING PROTEIN"/>
    <property type="match status" value="1"/>
</dbReference>
<evidence type="ECO:0000256" key="1">
    <source>
        <dbReference type="ARBA" id="ARBA00022723"/>
    </source>
</evidence>
<organism evidence="3 4">
    <name type="scientific">Proteiniclasticum sediminis</name>
    <dbReference type="NCBI Taxonomy" id="2804028"/>
    <lineage>
        <taxon>Bacteria</taxon>
        <taxon>Bacillati</taxon>
        <taxon>Bacillota</taxon>
        <taxon>Clostridia</taxon>
        <taxon>Eubacteriales</taxon>
        <taxon>Clostridiaceae</taxon>
        <taxon>Proteiniclasticum</taxon>
    </lineage>
</organism>
<dbReference type="Pfam" id="PF07883">
    <property type="entry name" value="Cupin_2"/>
    <property type="match status" value="1"/>
</dbReference>
<gene>
    <name evidence="3" type="ORF">KCG48_13755</name>
</gene>
<dbReference type="PANTHER" id="PTHR35848">
    <property type="entry name" value="OXALATE-BINDING PROTEIN"/>
    <property type="match status" value="1"/>
</dbReference>
<dbReference type="AlphaFoldDB" id="A0A941HSL9"/>
<dbReference type="Gene3D" id="2.60.120.10">
    <property type="entry name" value="Jelly Rolls"/>
    <property type="match status" value="1"/>
</dbReference>